<feature type="region of interest" description="Disordered" evidence="1">
    <location>
        <begin position="229"/>
        <end position="251"/>
    </location>
</feature>
<feature type="region of interest" description="Disordered" evidence="1">
    <location>
        <begin position="265"/>
        <end position="325"/>
    </location>
</feature>
<keyword evidence="4" id="KW-1185">Reference proteome</keyword>
<name>A0A317MQK1_9GAMM</name>
<keyword evidence="2" id="KW-0732">Signal</keyword>
<evidence type="ECO:0000313" key="4">
    <source>
        <dbReference type="Proteomes" id="UP000246569"/>
    </source>
</evidence>
<evidence type="ECO:0000256" key="1">
    <source>
        <dbReference type="SAM" id="MobiDB-lite"/>
    </source>
</evidence>
<dbReference type="AlphaFoldDB" id="A0A317MQK1"/>
<feature type="region of interest" description="Disordered" evidence="1">
    <location>
        <begin position="106"/>
        <end position="155"/>
    </location>
</feature>
<organism evidence="3 4">
    <name type="scientific">Plasticicumulans acidivorans</name>
    <dbReference type="NCBI Taxonomy" id="886464"/>
    <lineage>
        <taxon>Bacteria</taxon>
        <taxon>Pseudomonadati</taxon>
        <taxon>Pseudomonadota</taxon>
        <taxon>Gammaproteobacteria</taxon>
        <taxon>Candidatus Competibacteraceae</taxon>
        <taxon>Plasticicumulans</taxon>
    </lineage>
</organism>
<dbReference type="Proteomes" id="UP000246569">
    <property type="component" value="Unassembled WGS sequence"/>
</dbReference>
<feature type="chain" id="PRO_5016355073" description="Secreted protein with PEP-CTERM sorting signal" evidence="2">
    <location>
        <begin position="20"/>
        <end position="674"/>
    </location>
</feature>
<reference evidence="3 4" key="1">
    <citation type="submission" date="2018-05" db="EMBL/GenBank/DDBJ databases">
        <title>Genomic Encyclopedia of Type Strains, Phase IV (KMG-IV): sequencing the most valuable type-strain genomes for metagenomic binning, comparative biology and taxonomic classification.</title>
        <authorList>
            <person name="Goeker M."/>
        </authorList>
    </citation>
    <scope>NUCLEOTIDE SEQUENCE [LARGE SCALE GENOMIC DNA]</scope>
    <source>
        <strain evidence="3 4">DSM 23606</strain>
    </source>
</reference>
<dbReference type="RefSeq" id="WP_170123679.1">
    <property type="nucleotide sequence ID" value="NZ_QGTJ01000013.1"/>
</dbReference>
<feature type="compositionally biased region" description="Gly residues" evidence="1">
    <location>
        <begin position="106"/>
        <end position="152"/>
    </location>
</feature>
<feature type="compositionally biased region" description="Gly residues" evidence="1">
    <location>
        <begin position="362"/>
        <end position="373"/>
    </location>
</feature>
<feature type="region of interest" description="Disordered" evidence="1">
    <location>
        <begin position="352"/>
        <end position="406"/>
    </location>
</feature>
<feature type="compositionally biased region" description="Gly residues" evidence="1">
    <location>
        <begin position="385"/>
        <end position="406"/>
    </location>
</feature>
<evidence type="ECO:0008006" key="5">
    <source>
        <dbReference type="Google" id="ProtNLM"/>
    </source>
</evidence>
<evidence type="ECO:0000256" key="2">
    <source>
        <dbReference type="SAM" id="SignalP"/>
    </source>
</evidence>
<evidence type="ECO:0000313" key="3">
    <source>
        <dbReference type="EMBL" id="PWV58883.1"/>
    </source>
</evidence>
<feature type="signal peptide" evidence="2">
    <location>
        <begin position="1"/>
        <end position="19"/>
    </location>
</feature>
<accession>A0A317MQK1</accession>
<dbReference type="EMBL" id="QGTJ01000013">
    <property type="protein sequence ID" value="PWV58883.1"/>
    <property type="molecule type" value="Genomic_DNA"/>
</dbReference>
<gene>
    <name evidence="3" type="ORF">C7443_11364</name>
</gene>
<proteinExistence type="predicted"/>
<comment type="caution">
    <text evidence="3">The sequence shown here is derived from an EMBL/GenBank/DDBJ whole genome shotgun (WGS) entry which is preliminary data.</text>
</comment>
<sequence length="674" mass="61228">MKRTALAFALSFALGPAGAVSYLVDTDSGQIFSGGLAVGSLNGTDFSSSIASNVTTFYFAGDLHLNAGDTVIGQGSRGARFSVGNDAYIAAGALIDFSASGQQAGAGGGAGGGGSAGGAGGSGGSRGSGLGQGNPGGAATGIGSASDGGSGSAGDSAGNGFSGRLALAGGSGGAGIHSVATAGGNALAFASGGGGGGGGSGGAGADITNHCVVEVAGVCFAFTFTVNSNATDGSPGRTGGSGRSAVDGAPGAGGLNTGGGLLLSGGSGGGGGQGGTGGSGGGGGGQGGGGGGGWGSELVSGGDGGSGGNGGAGGSGGSGGNGGSGGGGGGALAISAYGRIVSGGLFDVSGADGTPGSAGQSGLSGGAGSGGSDGQAAIGLPFPRGAGGDGGAGASGGSGGSGATGGAGGGGAGGSVLLAASVVEASASTVNAAGGAGGGAGNPGGNGYLMFASNTSGGLPISLGASLSRDDGLRGANPFVDAGGTATPFIPGLQGGAELFGLLDQALLDPADFAALRSAAPGDARAAVYRLDLGVTGYADDFTGFDLLLLLNLGADALLNPQLGVETAVPGSGFMRSLLLGGYARELMFGGSGDVVLNALLGGDIFATLVPEADLLVSAAADGTTGLSGVSLLSGEFAYLLAPTVSRVPEPATLWLCLGGPLALALRRRWRRTG</sequence>
<protein>
    <recommendedName>
        <fullName evidence="5">Secreted protein with PEP-CTERM sorting signal</fullName>
    </recommendedName>
</protein>